<dbReference type="InterPro" id="IPR013783">
    <property type="entry name" value="Ig-like_fold"/>
</dbReference>
<dbReference type="SUPFAM" id="SSF49265">
    <property type="entry name" value="Fibronectin type III"/>
    <property type="match status" value="1"/>
</dbReference>
<evidence type="ECO:0000256" key="3">
    <source>
        <dbReference type="ARBA" id="ARBA00022729"/>
    </source>
</evidence>
<dbReference type="SMART" id="SM00060">
    <property type="entry name" value="FN3"/>
    <property type="match status" value="1"/>
</dbReference>
<feature type="region of interest" description="Disordered" evidence="4">
    <location>
        <begin position="405"/>
        <end position="434"/>
    </location>
</feature>
<feature type="signal peptide" evidence="5">
    <location>
        <begin position="1"/>
        <end position="28"/>
    </location>
</feature>
<feature type="region of interest" description="Disordered" evidence="4">
    <location>
        <begin position="302"/>
        <end position="344"/>
    </location>
</feature>
<evidence type="ECO:0000256" key="5">
    <source>
        <dbReference type="SAM" id="SignalP"/>
    </source>
</evidence>
<dbReference type="InterPro" id="IPR011050">
    <property type="entry name" value="Pectin_lyase_fold/virulence"/>
</dbReference>
<dbReference type="NCBIfam" id="NF033679">
    <property type="entry name" value="DNRLRE_dom"/>
    <property type="match status" value="1"/>
</dbReference>
<dbReference type="Pfam" id="PF00041">
    <property type="entry name" value="fn3"/>
    <property type="match status" value="1"/>
</dbReference>
<name>A0ABW2V4F3_9BACL</name>
<dbReference type="InterPro" id="IPR012334">
    <property type="entry name" value="Pectin_lyas_fold"/>
</dbReference>
<accession>A0ABW2V4F3</accession>
<comment type="caution">
    <text evidence="7">The sequence shown here is derived from an EMBL/GenBank/DDBJ whole genome shotgun (WGS) entry which is preliminary data.</text>
</comment>
<dbReference type="InterPro" id="IPR006626">
    <property type="entry name" value="PbH1"/>
</dbReference>
<dbReference type="SUPFAM" id="SSF51126">
    <property type="entry name" value="Pectin lyase-like"/>
    <property type="match status" value="1"/>
</dbReference>
<keyword evidence="8" id="KW-1185">Reference proteome</keyword>
<proteinExistence type="predicted"/>
<dbReference type="EMBL" id="JBHTGQ010000020">
    <property type="protein sequence ID" value="MFC7750123.1"/>
    <property type="molecule type" value="Genomic_DNA"/>
</dbReference>
<dbReference type="Pfam" id="PF13229">
    <property type="entry name" value="Beta_helix"/>
    <property type="match status" value="1"/>
</dbReference>
<gene>
    <name evidence="7" type="ORF">ACFQWB_09300</name>
</gene>
<dbReference type="Pfam" id="PF24517">
    <property type="entry name" value="CBM96"/>
    <property type="match status" value="1"/>
</dbReference>
<evidence type="ECO:0000256" key="4">
    <source>
        <dbReference type="SAM" id="MobiDB-lite"/>
    </source>
</evidence>
<dbReference type="RefSeq" id="WP_211346346.1">
    <property type="nucleotide sequence ID" value="NZ_JBHTGQ010000020.1"/>
</dbReference>
<evidence type="ECO:0000256" key="2">
    <source>
        <dbReference type="ARBA" id="ARBA00022525"/>
    </source>
</evidence>
<dbReference type="InterPro" id="IPR003961">
    <property type="entry name" value="FN3_dom"/>
</dbReference>
<protein>
    <submittedName>
        <fullName evidence="7">DNRLRE domain-containing protein</fullName>
    </submittedName>
</protein>
<keyword evidence="3 5" id="KW-0732">Signal</keyword>
<evidence type="ECO:0000256" key="1">
    <source>
        <dbReference type="ARBA" id="ARBA00004613"/>
    </source>
</evidence>
<feature type="chain" id="PRO_5047304839" evidence="5">
    <location>
        <begin position="29"/>
        <end position="583"/>
    </location>
</feature>
<feature type="compositionally biased region" description="Polar residues" evidence="4">
    <location>
        <begin position="302"/>
        <end position="315"/>
    </location>
</feature>
<evidence type="ECO:0000313" key="7">
    <source>
        <dbReference type="EMBL" id="MFC7750123.1"/>
    </source>
</evidence>
<sequence>MKNRLAQASLTASLVLALAAVAPVPASAATVNCSTSSCLTSALANAQPGDTIVLAAGTTFNGKFVAAAEGTSSAKITLRSASSSNPATLNGTGTGSGYGLHITGDHWVIQDLKVTNSQKGIMLDHANWTLIDNVEVYHIGHEAVHYRDGSSNNVIRNSYIHDTGKAEAGFGEGIYVGSDKGKWSTYIKETDNNRISGVTIGPNVTAEHVDIKEGSTGTIVENSTFNGTGISGANYADSFIDVKGNQAIIRGNTGYRNNNGIIVDAFQMHVQVDGWGQNASFTNNRLYLDNASPYVVNAAGDSSATASGNTRSPSGNMYKGNVTVSGGEPSEDTQAPTVPGGLSATAVSSSRIDLNWLPSSDNVEVSGYDVYRNGSYLKTVSAPSASDTGLSASTTYSYYVRAKDPSGNQSAASQPVSATTLSGGGGGGTSTLQPTDDVYVYEGSNADTNYGTNDNLYLKTDSGKNRIAYLKFSLPGIGSVSSAKLRVYGSASSNTTLSAYETADNWNEGTLTWNNKPAVGSVISGVPIGTADAYHEIDVTAYVRAQAAGDAVASFVLQESVGKYTTLNSSENASNRPELVITP</sequence>
<dbReference type="Proteomes" id="UP001596528">
    <property type="component" value="Unassembled WGS sequence"/>
</dbReference>
<dbReference type="Gene3D" id="2.160.20.10">
    <property type="entry name" value="Single-stranded right-handed beta-helix, Pectin lyase-like"/>
    <property type="match status" value="1"/>
</dbReference>
<comment type="subcellular location">
    <subcellularLocation>
        <location evidence="1">Secreted</location>
    </subcellularLocation>
</comment>
<dbReference type="InterPro" id="IPR036116">
    <property type="entry name" value="FN3_sf"/>
</dbReference>
<dbReference type="Gene3D" id="2.60.40.10">
    <property type="entry name" value="Immunoglobulins"/>
    <property type="match status" value="1"/>
</dbReference>
<dbReference type="InterPro" id="IPR039448">
    <property type="entry name" value="Beta_helix"/>
</dbReference>
<dbReference type="InterPro" id="IPR055372">
    <property type="entry name" value="CBM96"/>
</dbReference>
<feature type="domain" description="Fibronectin type-III" evidence="6">
    <location>
        <begin position="338"/>
        <end position="423"/>
    </location>
</feature>
<dbReference type="SMART" id="SM00710">
    <property type="entry name" value="PbH1"/>
    <property type="match status" value="4"/>
</dbReference>
<reference evidence="8" key="1">
    <citation type="journal article" date="2019" name="Int. J. Syst. Evol. Microbiol.">
        <title>The Global Catalogue of Microorganisms (GCM) 10K type strain sequencing project: providing services to taxonomists for standard genome sequencing and annotation.</title>
        <authorList>
            <consortium name="The Broad Institute Genomics Platform"/>
            <consortium name="The Broad Institute Genome Sequencing Center for Infectious Disease"/>
            <person name="Wu L."/>
            <person name="Ma J."/>
        </authorList>
    </citation>
    <scope>NUCLEOTIDE SEQUENCE [LARGE SCALE GENOMIC DNA]</scope>
    <source>
        <strain evidence="8">JCM 18657</strain>
    </source>
</reference>
<evidence type="ECO:0000313" key="8">
    <source>
        <dbReference type="Proteomes" id="UP001596528"/>
    </source>
</evidence>
<feature type="compositionally biased region" description="Polar residues" evidence="4">
    <location>
        <begin position="406"/>
        <end position="418"/>
    </location>
</feature>
<keyword evidence="2" id="KW-0964">Secreted</keyword>
<dbReference type="CDD" id="cd00063">
    <property type="entry name" value="FN3"/>
    <property type="match status" value="1"/>
</dbReference>
<organism evidence="7 8">
    <name type="scientific">Paenibacillus thermoaerophilus</name>
    <dbReference type="NCBI Taxonomy" id="1215385"/>
    <lineage>
        <taxon>Bacteria</taxon>
        <taxon>Bacillati</taxon>
        <taxon>Bacillota</taxon>
        <taxon>Bacilli</taxon>
        <taxon>Bacillales</taxon>
        <taxon>Paenibacillaceae</taxon>
        <taxon>Paenibacillus</taxon>
    </lineage>
</organism>
<dbReference type="PROSITE" id="PS50853">
    <property type="entry name" value="FN3"/>
    <property type="match status" value="1"/>
</dbReference>
<evidence type="ECO:0000259" key="6">
    <source>
        <dbReference type="PROSITE" id="PS50853"/>
    </source>
</evidence>